<dbReference type="AlphaFoldDB" id="A0A919KUT5"/>
<protein>
    <recommendedName>
        <fullName evidence="1">CBM6 domain-containing protein</fullName>
    </recommendedName>
</protein>
<reference evidence="2" key="2">
    <citation type="submission" date="2020-09" db="EMBL/GenBank/DDBJ databases">
        <authorList>
            <person name="Sun Q."/>
            <person name="Zhou Y."/>
        </authorList>
    </citation>
    <scope>NUCLEOTIDE SEQUENCE</scope>
    <source>
        <strain evidence="2">CGMCC 4.7398</strain>
    </source>
</reference>
<dbReference type="RefSeq" id="WP_189669542.1">
    <property type="nucleotide sequence ID" value="NZ_BNAS01000003.1"/>
</dbReference>
<gene>
    <name evidence="2" type="ORF">GCM10017772_24450</name>
</gene>
<dbReference type="GO" id="GO:0030246">
    <property type="term" value="F:carbohydrate binding"/>
    <property type="evidence" value="ECO:0007669"/>
    <property type="project" value="InterPro"/>
</dbReference>
<accession>A0A919KUT5</accession>
<dbReference type="Pfam" id="PF16990">
    <property type="entry name" value="CBM_35"/>
    <property type="match status" value="1"/>
</dbReference>
<organism evidence="2 3">
    <name type="scientific">Promicromonospora soli</name>
    <dbReference type="NCBI Taxonomy" id="2035533"/>
    <lineage>
        <taxon>Bacteria</taxon>
        <taxon>Bacillati</taxon>
        <taxon>Actinomycetota</taxon>
        <taxon>Actinomycetes</taxon>
        <taxon>Micrococcales</taxon>
        <taxon>Promicromonosporaceae</taxon>
        <taxon>Promicromonospora</taxon>
    </lineage>
</organism>
<dbReference type="EMBL" id="BNAS01000003">
    <property type="protein sequence ID" value="GHH73329.1"/>
    <property type="molecule type" value="Genomic_DNA"/>
</dbReference>
<dbReference type="SUPFAM" id="SSF49785">
    <property type="entry name" value="Galactose-binding domain-like"/>
    <property type="match status" value="2"/>
</dbReference>
<dbReference type="Gene3D" id="2.60.120.260">
    <property type="entry name" value="Galactose-binding domain-like"/>
    <property type="match status" value="3"/>
</dbReference>
<proteinExistence type="predicted"/>
<dbReference type="CDD" id="cd02795">
    <property type="entry name" value="CBM6-CBM35-CBM36_like"/>
    <property type="match status" value="1"/>
</dbReference>
<dbReference type="Gene3D" id="3.20.20.80">
    <property type="entry name" value="Glycosidases"/>
    <property type="match status" value="1"/>
</dbReference>
<dbReference type="SUPFAM" id="SSF51445">
    <property type="entry name" value="(Trans)glycosidases"/>
    <property type="match status" value="1"/>
</dbReference>
<dbReference type="PROSITE" id="PS51175">
    <property type="entry name" value="CBM6"/>
    <property type="match status" value="2"/>
</dbReference>
<sequence>MTVLVAATLTVAPSAAAEPEGLAVDFGATTGAFRGGATGTLYGFGDEGAPTQALINGAHITNSSQKPPFGTQHPSGDILKIEDGFFAKHGEELAIYIQDHYPDWPYHRGVRVGDVRTYDQTTGEYVEEPNGVWDYLEVVELMVEVVATQSDHPEEYLFIPFNEPDGIWYQNWPTMRDTFLTDWKAVHDKIQEVYARHGLAPARIGGPGDARWQPERSRDFLTFAKQHDVLPDVFIWHELGINNLSTYRTHFADYRALEQEVGVSPIHVNITEYGMLRDMGVPGQLIQWFSMFEDTKVDSQTAYWNYAGNFSDNSARPNGANGGWWMFKWYGDLAGSQTVKVTPPELNAVDSLQGIGAIDAANRRATVLYGGTDSDVQLDLRGLSHAVFGNTVDVEVREVTVTGAEGLAGTPRVVHAVDGARVTEGKLNLTVPTYDRYAAYQVVVTPAQDRAITADPVWSTSVEAEDTALTAARTYFQDPQAGGGWKFLASGSHDVGSFNQPTSKADWTVTVPRTGTYRFQVIGATPGSAGRHALFVDGAHRTTIQYTADLALNATSRWQYRGSTEVSVQLTAGTHVLSVRASQNGSQVLPNSDITLDKFVLTDITDGEPTTYPASTLRFYGGAGLSWDSGTRGFGGIAGSGQRADAYLTAMETGYYDVAVEYQTTGASDLRLSLGGRALPAVQVPNGGHRRTTVRAHLTEGINELELRSNRGVRVKSVTVTRAPAGDAAASTFEAEDLPLGGDAAVVSVDAASGSNASGGKYVGWVGMGSDNHIAIPRGDGFDAPGDYDLVVHYANAETAGRHDYNPQVVDRQAVVTEGAQATPVGSAFFRYTYSWTSFWQRTVPITLTTSTGDLRIGNPSAWAPDIDKVTIAPLVVGTPTTVRVG</sequence>
<evidence type="ECO:0000313" key="2">
    <source>
        <dbReference type="EMBL" id="GHH73329.1"/>
    </source>
</evidence>
<evidence type="ECO:0000313" key="3">
    <source>
        <dbReference type="Proteomes" id="UP000627369"/>
    </source>
</evidence>
<name>A0A919KUT5_9MICO</name>
<dbReference type="InterPro" id="IPR008979">
    <property type="entry name" value="Galactose-bd-like_sf"/>
</dbReference>
<feature type="domain" description="CBM6" evidence="1">
    <location>
        <begin position="731"/>
        <end position="873"/>
    </location>
</feature>
<comment type="caution">
    <text evidence="2">The sequence shown here is derived from an EMBL/GenBank/DDBJ whole genome shotgun (WGS) entry which is preliminary data.</text>
</comment>
<reference evidence="2" key="1">
    <citation type="journal article" date="2014" name="Int. J. Syst. Evol. Microbiol.">
        <title>Complete genome sequence of Corynebacterium casei LMG S-19264T (=DSM 44701T), isolated from a smear-ripened cheese.</title>
        <authorList>
            <consortium name="US DOE Joint Genome Institute (JGI-PGF)"/>
            <person name="Walter F."/>
            <person name="Albersmeier A."/>
            <person name="Kalinowski J."/>
            <person name="Ruckert C."/>
        </authorList>
    </citation>
    <scope>NUCLEOTIDE SEQUENCE</scope>
    <source>
        <strain evidence="2">CGMCC 4.7398</strain>
    </source>
</reference>
<dbReference type="InterPro" id="IPR005084">
    <property type="entry name" value="CBM6"/>
</dbReference>
<feature type="domain" description="CBM6" evidence="1">
    <location>
        <begin position="460"/>
        <end position="602"/>
    </location>
</feature>
<evidence type="ECO:0000259" key="1">
    <source>
        <dbReference type="PROSITE" id="PS51175"/>
    </source>
</evidence>
<dbReference type="Proteomes" id="UP000627369">
    <property type="component" value="Unassembled WGS sequence"/>
</dbReference>
<keyword evidence="3" id="KW-1185">Reference proteome</keyword>
<dbReference type="InterPro" id="IPR017853">
    <property type="entry name" value="GH"/>
</dbReference>